<feature type="compositionally biased region" description="Low complexity" evidence="1">
    <location>
        <begin position="256"/>
        <end position="268"/>
    </location>
</feature>
<protein>
    <submittedName>
        <fullName evidence="3">Uncharacterized protein</fullName>
    </submittedName>
</protein>
<feature type="signal peptide" evidence="2">
    <location>
        <begin position="1"/>
        <end position="22"/>
    </location>
</feature>
<feature type="compositionally biased region" description="Low complexity" evidence="1">
    <location>
        <begin position="192"/>
        <end position="201"/>
    </location>
</feature>
<evidence type="ECO:0000313" key="4">
    <source>
        <dbReference type="Proteomes" id="UP000267251"/>
    </source>
</evidence>
<evidence type="ECO:0000256" key="1">
    <source>
        <dbReference type="SAM" id="MobiDB-lite"/>
    </source>
</evidence>
<reference evidence="4" key="1">
    <citation type="journal article" date="2018" name="Nat. Microbiol.">
        <title>Leveraging single-cell genomics to expand the fungal tree of life.</title>
        <authorList>
            <person name="Ahrendt S.R."/>
            <person name="Quandt C.A."/>
            <person name="Ciobanu D."/>
            <person name="Clum A."/>
            <person name="Salamov A."/>
            <person name="Andreopoulos B."/>
            <person name="Cheng J.F."/>
            <person name="Woyke T."/>
            <person name="Pelin A."/>
            <person name="Henrissat B."/>
            <person name="Reynolds N.K."/>
            <person name="Benny G.L."/>
            <person name="Smith M.E."/>
            <person name="James T.Y."/>
            <person name="Grigoriev I.V."/>
        </authorList>
    </citation>
    <scope>NUCLEOTIDE SEQUENCE [LARGE SCALE GENOMIC DNA]</scope>
</reference>
<feature type="compositionally biased region" description="Polar residues" evidence="1">
    <location>
        <begin position="215"/>
        <end position="237"/>
    </location>
</feature>
<gene>
    <name evidence="3" type="ORF">BJ684DRAFT_20256</name>
</gene>
<dbReference type="AlphaFoldDB" id="A0A4V1IY41"/>
<accession>A0A4V1IY41</accession>
<evidence type="ECO:0000256" key="2">
    <source>
        <dbReference type="SAM" id="SignalP"/>
    </source>
</evidence>
<organism evidence="3 4">
    <name type="scientific">Piptocephalis cylindrospora</name>
    <dbReference type="NCBI Taxonomy" id="1907219"/>
    <lineage>
        <taxon>Eukaryota</taxon>
        <taxon>Fungi</taxon>
        <taxon>Fungi incertae sedis</taxon>
        <taxon>Zoopagomycota</taxon>
        <taxon>Zoopagomycotina</taxon>
        <taxon>Zoopagomycetes</taxon>
        <taxon>Zoopagales</taxon>
        <taxon>Piptocephalidaceae</taxon>
        <taxon>Piptocephalis</taxon>
    </lineage>
</organism>
<sequence length="325" mass="34095">MNLSLAIFLSLGMIGHLQGALALQDTSPAHHVTVIHCNGPNATPDHPACRNLPAHSPGRSLHSPARTGPTRPDSGQRRVIKVVRTRVIHRHSPSSSPMEHKKHRSRKLVDDQDEDETLPLNRAPARHRHRGSSEGPAHPVRPYPTPIPISRPRGPMAQASPATGPSGSAPTTNDPAPPTQRPVPAQRPRPPIHSGGASSIPGPGPLPNAQAPVAPSNSPTTPEGPISTQDAPPTQDVSPDPVTDAVEWAPSPTFQSSSDADPTSADDAIPFVPNPVLPTDATGVNATTAPNDTPVVSSAASLLTDWEGLRWIVVMGAVGARLIFH</sequence>
<keyword evidence="2" id="KW-0732">Signal</keyword>
<feature type="chain" id="PRO_5020938396" evidence="2">
    <location>
        <begin position="23"/>
        <end position="325"/>
    </location>
</feature>
<evidence type="ECO:0000313" key="3">
    <source>
        <dbReference type="EMBL" id="RKP13239.1"/>
    </source>
</evidence>
<feature type="region of interest" description="Disordered" evidence="1">
    <location>
        <begin position="46"/>
        <end position="271"/>
    </location>
</feature>
<keyword evidence="4" id="KW-1185">Reference proteome</keyword>
<feature type="compositionally biased region" description="Polar residues" evidence="1">
    <location>
        <begin position="160"/>
        <end position="174"/>
    </location>
</feature>
<dbReference type="OrthoDB" id="10650811at2759"/>
<name>A0A4V1IY41_9FUNG</name>
<feature type="compositionally biased region" description="Pro residues" evidence="1">
    <location>
        <begin position="175"/>
        <end position="191"/>
    </location>
</feature>
<feature type="compositionally biased region" description="Basic residues" evidence="1">
    <location>
        <begin position="78"/>
        <end position="92"/>
    </location>
</feature>
<dbReference type="Proteomes" id="UP000267251">
    <property type="component" value="Unassembled WGS sequence"/>
</dbReference>
<feature type="compositionally biased region" description="Pro residues" evidence="1">
    <location>
        <begin position="139"/>
        <end position="149"/>
    </location>
</feature>
<dbReference type="EMBL" id="KZ988074">
    <property type="protein sequence ID" value="RKP13239.1"/>
    <property type="molecule type" value="Genomic_DNA"/>
</dbReference>
<proteinExistence type="predicted"/>